<dbReference type="EMBL" id="AZFW01000054">
    <property type="protein sequence ID" value="KRM27183.1"/>
    <property type="molecule type" value="Genomic_DNA"/>
</dbReference>
<sequence>MAELQSSERLIINQLFDHSVFTSTVTPDMTHATVDAINALKRPAVQKKITSYLNDLVGMGPDNYQENLLFLLGPNQLDPDAVHVLLATLKTIINEPNLQTAEADRLVVAEKIVRQVRSEVINLGEKEIYRLITRLFVDRLGLLTPDQIDGPLPDQTEFVTEYWDVSPDFTAVAKCLVDALIAEQTPPQLTQSQQVNRELLLHRYMSPDTAPVLWPVLVANKHAIAAQWTELQRFVLECGNDYALLLDSQRQQSAAMPYVTALAVANSLGVGIPAADLNGRIHQIAQQLYPHKDISVSDVKTALNDNALIEHQQDFISPTPLVQRFAVRTDDEGDWQ</sequence>
<accession>A0A0R1XAG8</accession>
<dbReference type="PATRIC" id="fig|1122147.4.peg.2825"/>
<proteinExistence type="predicted"/>
<name>A0A0R1XAG8_9LACO</name>
<evidence type="ECO:0000313" key="1">
    <source>
        <dbReference type="EMBL" id="KRM27183.1"/>
    </source>
</evidence>
<organism evidence="1 2">
    <name type="scientific">Schleiferilactobacillus harbinensis DSM 16991</name>
    <dbReference type="NCBI Taxonomy" id="1122147"/>
    <lineage>
        <taxon>Bacteria</taxon>
        <taxon>Bacillati</taxon>
        <taxon>Bacillota</taxon>
        <taxon>Bacilli</taxon>
        <taxon>Lactobacillales</taxon>
        <taxon>Lactobacillaceae</taxon>
        <taxon>Schleiferilactobacillus</taxon>
    </lineage>
</organism>
<evidence type="ECO:0000313" key="2">
    <source>
        <dbReference type="Proteomes" id="UP000050949"/>
    </source>
</evidence>
<protein>
    <submittedName>
        <fullName evidence="1">Uncharacterized protein</fullName>
    </submittedName>
</protein>
<gene>
    <name evidence="1" type="ORF">FC91_GL002742</name>
</gene>
<reference evidence="1 2" key="1">
    <citation type="journal article" date="2015" name="Genome Announc.">
        <title>Expanding the biotechnology potential of lactobacilli through comparative genomics of 213 strains and associated genera.</title>
        <authorList>
            <person name="Sun Z."/>
            <person name="Harris H.M."/>
            <person name="McCann A."/>
            <person name="Guo C."/>
            <person name="Argimon S."/>
            <person name="Zhang W."/>
            <person name="Yang X."/>
            <person name="Jeffery I.B."/>
            <person name="Cooney J.C."/>
            <person name="Kagawa T.F."/>
            <person name="Liu W."/>
            <person name="Song Y."/>
            <person name="Salvetti E."/>
            <person name="Wrobel A."/>
            <person name="Rasinkangas P."/>
            <person name="Parkhill J."/>
            <person name="Rea M.C."/>
            <person name="O'Sullivan O."/>
            <person name="Ritari J."/>
            <person name="Douillard F.P."/>
            <person name="Paul Ross R."/>
            <person name="Yang R."/>
            <person name="Briner A.E."/>
            <person name="Felis G.E."/>
            <person name="de Vos W.M."/>
            <person name="Barrangou R."/>
            <person name="Klaenhammer T.R."/>
            <person name="Caufield P.W."/>
            <person name="Cui Y."/>
            <person name="Zhang H."/>
            <person name="O'Toole P.W."/>
        </authorList>
    </citation>
    <scope>NUCLEOTIDE SEQUENCE [LARGE SCALE GENOMIC DNA]</scope>
    <source>
        <strain evidence="1 2">DSM 16991</strain>
    </source>
</reference>
<dbReference type="Proteomes" id="UP000050949">
    <property type="component" value="Unassembled WGS sequence"/>
</dbReference>
<dbReference type="RefSeq" id="WP_027829125.1">
    <property type="nucleotide sequence ID" value="NZ_AUEH01000041.1"/>
</dbReference>
<dbReference type="OrthoDB" id="2327735at2"/>
<dbReference type="eggNOG" id="ENOG503114Y">
    <property type="taxonomic scope" value="Bacteria"/>
</dbReference>
<comment type="caution">
    <text evidence="1">The sequence shown here is derived from an EMBL/GenBank/DDBJ whole genome shotgun (WGS) entry which is preliminary data.</text>
</comment>
<dbReference type="AlphaFoldDB" id="A0A0R1XAG8"/>